<comment type="caution">
    <text evidence="1">The sequence shown here is derived from an EMBL/GenBank/DDBJ whole genome shotgun (WGS) entry which is preliminary data.</text>
</comment>
<dbReference type="Gene3D" id="2.40.110.10">
    <property type="entry name" value="Butyryl-CoA Dehydrogenase, subunit A, domain 2"/>
    <property type="match status" value="1"/>
</dbReference>
<dbReference type="EMBL" id="MKQR01000013">
    <property type="protein sequence ID" value="OLR92966.1"/>
    <property type="molecule type" value="Genomic_DNA"/>
</dbReference>
<sequence length="305" mass="31644">MGRMGAAERFRHWVDSGRVDLPLPGSGDTGKRWAGLAQLGSADLAAARLAEGHADAAAILAELHAPPPAPGELWGVWAAVPKSLTAAEVDGAWRVSGERPWCSGAHTLTHALVTAETPGGSALFRVRVADATPVEGTWPATGMADSDSGAVRFAETPAEPVGEPGAYTSRPGFWHGGIGVAAVWFGAACAVAQPLYDKRDPDPHALAHLGAVEELLGTGEALFCDAARVVDADPAADAERLALRVRAAVERIATGVLDHVGRALGAGPLCADEAHGRRVADLTVYLRQSHAERDLARLGQLAVRS</sequence>
<accession>A0A1Q9LLQ1</accession>
<evidence type="ECO:0000313" key="2">
    <source>
        <dbReference type="Proteomes" id="UP000186040"/>
    </source>
</evidence>
<reference evidence="1 2" key="1">
    <citation type="submission" date="2016-10" db="EMBL/GenBank/DDBJ databases">
        <title>The Draft Genome Sequence of Actinokineospora bangkokensis 44EHWT reveals the biosynthetic pathway of antifungal compounds Thailandins with unusual extender unit butylmalonyl-CoA.</title>
        <authorList>
            <person name="Greule A."/>
            <person name="Intra B."/>
            <person name="Flemming S."/>
            <person name="Rommel M.G."/>
            <person name="Panbangred W."/>
            <person name="Bechthold A."/>
        </authorList>
    </citation>
    <scope>NUCLEOTIDE SEQUENCE [LARGE SCALE GENOMIC DNA]</scope>
    <source>
        <strain evidence="1 2">44EHW</strain>
    </source>
</reference>
<name>A0A1Q9LLQ1_9PSEU</name>
<dbReference type="GO" id="GO:0016627">
    <property type="term" value="F:oxidoreductase activity, acting on the CH-CH group of donors"/>
    <property type="evidence" value="ECO:0007669"/>
    <property type="project" value="InterPro"/>
</dbReference>
<dbReference type="STRING" id="1193682.BJP25_18540"/>
<protein>
    <submittedName>
        <fullName evidence="1">Acyl-CoA dehydrogenase</fullName>
    </submittedName>
</protein>
<dbReference type="SUPFAM" id="SSF56645">
    <property type="entry name" value="Acyl-CoA dehydrogenase NM domain-like"/>
    <property type="match status" value="1"/>
</dbReference>
<gene>
    <name evidence="1" type="ORF">BJP25_18540</name>
</gene>
<proteinExistence type="predicted"/>
<organism evidence="1 2">
    <name type="scientific">Actinokineospora bangkokensis</name>
    <dbReference type="NCBI Taxonomy" id="1193682"/>
    <lineage>
        <taxon>Bacteria</taxon>
        <taxon>Bacillati</taxon>
        <taxon>Actinomycetota</taxon>
        <taxon>Actinomycetes</taxon>
        <taxon>Pseudonocardiales</taxon>
        <taxon>Pseudonocardiaceae</taxon>
        <taxon>Actinokineospora</taxon>
    </lineage>
</organism>
<dbReference type="InterPro" id="IPR009100">
    <property type="entry name" value="AcylCoA_DH/oxidase_NM_dom_sf"/>
</dbReference>
<evidence type="ECO:0000313" key="1">
    <source>
        <dbReference type="EMBL" id="OLR92966.1"/>
    </source>
</evidence>
<dbReference type="InterPro" id="IPR046373">
    <property type="entry name" value="Acyl-CoA_Oxase/DH_mid-dom_sf"/>
</dbReference>
<dbReference type="AlphaFoldDB" id="A0A1Q9LLQ1"/>
<dbReference type="Proteomes" id="UP000186040">
    <property type="component" value="Unassembled WGS sequence"/>
</dbReference>
<keyword evidence="2" id="KW-1185">Reference proteome</keyword>